<feature type="coiled-coil region" evidence="1">
    <location>
        <begin position="85"/>
        <end position="133"/>
    </location>
</feature>
<dbReference type="AlphaFoldDB" id="A0AAV6MB91"/>
<organism evidence="3 4">
    <name type="scientific">Cucurbita argyrosperma subsp. sororia</name>
    <dbReference type="NCBI Taxonomy" id="37648"/>
    <lineage>
        <taxon>Eukaryota</taxon>
        <taxon>Viridiplantae</taxon>
        <taxon>Streptophyta</taxon>
        <taxon>Embryophyta</taxon>
        <taxon>Tracheophyta</taxon>
        <taxon>Spermatophyta</taxon>
        <taxon>Magnoliopsida</taxon>
        <taxon>eudicotyledons</taxon>
        <taxon>Gunneridae</taxon>
        <taxon>Pentapetalae</taxon>
        <taxon>rosids</taxon>
        <taxon>fabids</taxon>
        <taxon>Cucurbitales</taxon>
        <taxon>Cucurbitaceae</taxon>
        <taxon>Cucurbiteae</taxon>
        <taxon>Cucurbita</taxon>
    </lineage>
</organism>
<comment type="caution">
    <text evidence="3">The sequence shown here is derived from an EMBL/GenBank/DDBJ whole genome shotgun (WGS) entry which is preliminary data.</text>
</comment>
<feature type="region of interest" description="Disordered" evidence="2">
    <location>
        <begin position="552"/>
        <end position="585"/>
    </location>
</feature>
<dbReference type="PANTHER" id="PTHR34373">
    <property type="entry name" value="SHUGOSHIN 2"/>
    <property type="match status" value="1"/>
</dbReference>
<dbReference type="GO" id="GO:0045144">
    <property type="term" value="P:meiotic sister chromatid segregation"/>
    <property type="evidence" value="ECO:0007669"/>
    <property type="project" value="InterPro"/>
</dbReference>
<feature type="region of interest" description="Disordered" evidence="2">
    <location>
        <begin position="195"/>
        <end position="226"/>
    </location>
</feature>
<feature type="non-terminal residue" evidence="3">
    <location>
        <position position="1"/>
    </location>
</feature>
<feature type="compositionally biased region" description="Low complexity" evidence="2">
    <location>
        <begin position="773"/>
        <end position="786"/>
    </location>
</feature>
<protein>
    <submittedName>
        <fullName evidence="3">SHUGOSHIN 2</fullName>
    </submittedName>
</protein>
<proteinExistence type="predicted"/>
<dbReference type="Pfam" id="PF07795">
    <property type="entry name" value="DUF1635"/>
    <property type="match status" value="2"/>
</dbReference>
<dbReference type="InterPro" id="IPR012862">
    <property type="entry name" value="DUF1635"/>
</dbReference>
<sequence length="811" mass="90996">MECSISLDLKNYGVGAGVKTMKSSKVGGAQRKRLSDISNLKEQPVLQKGDTKQQSSLLKTYEYVDKLQKENMALTKVLAERNRIIEISGNELETLRANFQKLQQQNLQFAQANSQMLAELNSGKERLKALQHELGCKNGILMSRKLDLEVTLIFISHFKFAIKCLLIIDTETLLPEKRKSSDISAWRGTAECSEAAESMNTNEGNRPCKTNRRRQSRKESFGTSVLQTEVHKVESKRPRRQSARFKTEEPAAANHILETDNSNSNDALQCKETSVHRAEVQKVEGKRPCSRRQSARLKIEEPVATNDLLGIENFNSTDASQCRETSVLQTEVQKGEGIRPCLRRQSARFKLEEPVAIRDSLDTVNSNSTSASQCKEIVCEVKIVPTSSVETEDNGNSTDRSEVQERRRTSVDAQTVKKNEKIGEECQQFSSVNSKNQRRSSFLSSSSSSNSSELVTAIQLMEADCTSLSWEFCTHQDGMEELRYALFYTNLELETTIMSAKEEILRRECEIMNLRDLLDRAIKEKDEFEAKCGKLMLENLFLLEQHKNRELEITPQSDSDSSKIFDCSDSDDNATQSPQTDPIVGEPLLLKDLPPTVCKNACENEKPLLCQELPPTVCKNACENEKPLLSQELPPTVCKNACENEKPLLCQKLPPTVCKNACENEKPLLSQEHPPTVWKNACENEMPLLSQELPPTVHKNACENEKPLLSQEPPSSVWKNACEKPLPQKGKLLQAVIEAGPLLQNLLLAGPLPHWQHPPLLIDSSDIPPVIISSRPSRPPAQSSAIDIRKRTHSHLSDVSQHSQKHQKVAQ</sequence>
<dbReference type="GO" id="GO:0034090">
    <property type="term" value="P:maintenance of meiotic sister chromatid cohesion"/>
    <property type="evidence" value="ECO:0007669"/>
    <property type="project" value="InterPro"/>
</dbReference>
<feature type="compositionally biased region" description="Basic and acidic residues" evidence="2">
    <location>
        <begin position="399"/>
        <end position="417"/>
    </location>
</feature>
<dbReference type="PANTHER" id="PTHR34373:SF9">
    <property type="entry name" value="SHUGOSHIN 2"/>
    <property type="match status" value="1"/>
</dbReference>
<feature type="compositionally biased region" description="Polar residues" evidence="2">
    <location>
        <begin position="388"/>
        <end position="398"/>
    </location>
</feature>
<gene>
    <name evidence="3" type="primary">SGO2</name>
    <name evidence="3" type="ORF">SDJN03_23241</name>
</gene>
<dbReference type="Proteomes" id="UP000685013">
    <property type="component" value="Chromosome 15"/>
</dbReference>
<keyword evidence="1" id="KW-0175">Coiled coil</keyword>
<feature type="coiled-coil region" evidence="1">
    <location>
        <begin position="511"/>
        <end position="538"/>
    </location>
</feature>
<dbReference type="GO" id="GO:0000775">
    <property type="term" value="C:chromosome, centromeric region"/>
    <property type="evidence" value="ECO:0007669"/>
    <property type="project" value="InterPro"/>
</dbReference>
<name>A0AAV6MB91_9ROSI</name>
<feature type="region of interest" description="Disordered" evidence="2">
    <location>
        <begin position="388"/>
        <end position="417"/>
    </location>
</feature>
<evidence type="ECO:0000256" key="1">
    <source>
        <dbReference type="SAM" id="Coils"/>
    </source>
</evidence>
<reference evidence="3 4" key="1">
    <citation type="journal article" date="2021" name="Hortic Res">
        <title>The domestication of Cucurbita argyrosperma as revealed by the genome of its wild relative.</title>
        <authorList>
            <person name="Barrera-Redondo J."/>
            <person name="Sanchez-de la Vega G."/>
            <person name="Aguirre-Liguori J.A."/>
            <person name="Castellanos-Morales G."/>
            <person name="Gutierrez-Guerrero Y.T."/>
            <person name="Aguirre-Dugua X."/>
            <person name="Aguirre-Planter E."/>
            <person name="Tenaillon M.I."/>
            <person name="Lira-Saade R."/>
            <person name="Eguiarte L.E."/>
        </authorList>
    </citation>
    <scope>NUCLEOTIDE SEQUENCE [LARGE SCALE GENOMIC DNA]</scope>
    <source>
        <strain evidence="3">JBR-2021</strain>
    </source>
</reference>
<keyword evidence="4" id="KW-1185">Reference proteome</keyword>
<evidence type="ECO:0000313" key="4">
    <source>
        <dbReference type="Proteomes" id="UP000685013"/>
    </source>
</evidence>
<dbReference type="InterPro" id="IPR044693">
    <property type="entry name" value="SGO_plant"/>
</dbReference>
<dbReference type="EMBL" id="JAGKQH010000015">
    <property type="protein sequence ID" value="KAG6578793.1"/>
    <property type="molecule type" value="Genomic_DNA"/>
</dbReference>
<evidence type="ECO:0000256" key="2">
    <source>
        <dbReference type="SAM" id="MobiDB-lite"/>
    </source>
</evidence>
<accession>A0AAV6MB91</accession>
<feature type="region of interest" description="Disordered" evidence="2">
    <location>
        <begin position="773"/>
        <end position="811"/>
    </location>
</feature>
<evidence type="ECO:0000313" key="3">
    <source>
        <dbReference type="EMBL" id="KAG6578793.1"/>
    </source>
</evidence>